<sequence>MTFVSSTKDTENLTMTLVTEFAADRERVWQVWEDPRQLERWWGPPTWPATFATHNFAPGGRCHYFMTGPDGTEAHGWWEITAVDAPHRLQIEDGFANEDGSPVDPLDTTTMVMTLEDTPTGTRMTTVSRFRSADQLERMLGMGMEEGMKEASGQIDALLAALAA</sequence>
<dbReference type="CDD" id="cd07814">
    <property type="entry name" value="SRPBCC_CalC_Aha1-like"/>
    <property type="match status" value="1"/>
</dbReference>
<dbReference type="Gene3D" id="3.30.530.20">
    <property type="match status" value="1"/>
</dbReference>
<feature type="domain" description="Activator of Hsp90 ATPase homologue 1/2-like C-terminal" evidence="2">
    <location>
        <begin position="23"/>
        <end position="159"/>
    </location>
</feature>
<dbReference type="AlphaFoldDB" id="A0AB39L103"/>
<reference evidence="3" key="1">
    <citation type="submission" date="2024-07" db="EMBL/GenBank/DDBJ databases">
        <authorList>
            <person name="fu j."/>
        </authorList>
    </citation>
    <scope>NUCLEOTIDE SEQUENCE</scope>
    <source>
        <strain evidence="3">P10A9</strain>
    </source>
</reference>
<dbReference type="RefSeq" id="WP_369045407.1">
    <property type="nucleotide sequence ID" value="NZ_CP163302.1"/>
</dbReference>
<evidence type="ECO:0000259" key="2">
    <source>
        <dbReference type="Pfam" id="PF08327"/>
    </source>
</evidence>
<evidence type="ECO:0000313" key="3">
    <source>
        <dbReference type="EMBL" id="XDP44776.1"/>
    </source>
</evidence>
<dbReference type="InterPro" id="IPR023393">
    <property type="entry name" value="START-like_dom_sf"/>
</dbReference>
<protein>
    <submittedName>
        <fullName evidence="3">SRPBCC domain-containing protein</fullName>
    </submittedName>
</protein>
<comment type="similarity">
    <text evidence="1">Belongs to the AHA1 family.</text>
</comment>
<dbReference type="SUPFAM" id="SSF55961">
    <property type="entry name" value="Bet v1-like"/>
    <property type="match status" value="1"/>
</dbReference>
<dbReference type="InterPro" id="IPR013538">
    <property type="entry name" value="ASHA1/2-like_C"/>
</dbReference>
<organism evidence="3">
    <name type="scientific">Sinomonas puerhi</name>
    <dbReference type="NCBI Taxonomy" id="3238584"/>
    <lineage>
        <taxon>Bacteria</taxon>
        <taxon>Bacillati</taxon>
        <taxon>Actinomycetota</taxon>
        <taxon>Actinomycetes</taxon>
        <taxon>Micrococcales</taxon>
        <taxon>Micrococcaceae</taxon>
        <taxon>Sinomonas</taxon>
    </lineage>
</organism>
<dbReference type="KEGG" id="spue:AB5L97_16110"/>
<accession>A0AB39L103</accession>
<evidence type="ECO:0000256" key="1">
    <source>
        <dbReference type="ARBA" id="ARBA00006817"/>
    </source>
</evidence>
<dbReference type="EMBL" id="CP163302">
    <property type="protein sequence ID" value="XDP44776.1"/>
    <property type="molecule type" value="Genomic_DNA"/>
</dbReference>
<dbReference type="Pfam" id="PF08327">
    <property type="entry name" value="AHSA1"/>
    <property type="match status" value="1"/>
</dbReference>
<gene>
    <name evidence="3" type="ORF">AB5L97_16110</name>
</gene>
<name>A0AB39L103_9MICC</name>
<proteinExistence type="inferred from homology"/>